<organism evidence="3 4">
    <name type="scientific">Cerasibacillus terrae</name>
    <dbReference type="NCBI Taxonomy" id="2498845"/>
    <lineage>
        <taxon>Bacteria</taxon>
        <taxon>Bacillati</taxon>
        <taxon>Bacillota</taxon>
        <taxon>Bacilli</taxon>
        <taxon>Bacillales</taxon>
        <taxon>Bacillaceae</taxon>
        <taxon>Cerasibacillus</taxon>
    </lineage>
</organism>
<comment type="caution">
    <text evidence="3">The sequence shown here is derived from an EMBL/GenBank/DDBJ whole genome shotgun (WGS) entry which is preliminary data.</text>
</comment>
<keyword evidence="2" id="KW-0472">Membrane</keyword>
<dbReference type="Proteomes" id="UP000321574">
    <property type="component" value="Unassembled WGS sequence"/>
</dbReference>
<protein>
    <recommendedName>
        <fullName evidence="5">DUF4083 domain-containing protein</fullName>
    </recommendedName>
</protein>
<gene>
    <name evidence="3" type="ORF">FHP05_09315</name>
</gene>
<proteinExistence type="predicted"/>
<evidence type="ECO:0008006" key="5">
    <source>
        <dbReference type="Google" id="ProtNLM"/>
    </source>
</evidence>
<keyword evidence="2" id="KW-1133">Transmembrane helix</keyword>
<accession>A0A5C8NTW2</accession>
<evidence type="ECO:0000313" key="3">
    <source>
        <dbReference type="EMBL" id="TXL64505.1"/>
    </source>
</evidence>
<dbReference type="RefSeq" id="WP_147667360.1">
    <property type="nucleotide sequence ID" value="NZ_VDUW01000005.1"/>
</dbReference>
<dbReference type="AlphaFoldDB" id="A0A5C8NTW2"/>
<keyword evidence="2" id="KW-0812">Transmembrane</keyword>
<evidence type="ECO:0000256" key="1">
    <source>
        <dbReference type="SAM" id="Coils"/>
    </source>
</evidence>
<feature type="coiled-coil region" evidence="1">
    <location>
        <begin position="34"/>
        <end position="61"/>
    </location>
</feature>
<keyword evidence="4" id="KW-1185">Reference proteome</keyword>
<reference evidence="3 4" key="1">
    <citation type="submission" date="2019-06" db="EMBL/GenBank/DDBJ databases">
        <title>Cerasibacillus sp. nov., isolated from maize field.</title>
        <authorList>
            <person name="Lin S.-Y."/>
            <person name="Tsai C.-F."/>
            <person name="Young C.-C."/>
        </authorList>
    </citation>
    <scope>NUCLEOTIDE SEQUENCE [LARGE SCALE GENOMIC DNA]</scope>
    <source>
        <strain evidence="3 4">CC-CFT480</strain>
    </source>
</reference>
<evidence type="ECO:0000313" key="4">
    <source>
        <dbReference type="Proteomes" id="UP000321574"/>
    </source>
</evidence>
<feature type="transmembrane region" description="Helical" evidence="2">
    <location>
        <begin position="6"/>
        <end position="25"/>
    </location>
</feature>
<evidence type="ECO:0000256" key="2">
    <source>
        <dbReference type="SAM" id="Phobius"/>
    </source>
</evidence>
<name>A0A5C8NTW2_9BACI</name>
<sequence length="63" mass="7280">MEIMIFYGVGMIGIAIILIAFMGFLSNMLKKISRKLEESPVHELEERISQLENEIALLKKDKR</sequence>
<keyword evidence="1" id="KW-0175">Coiled coil</keyword>
<dbReference type="EMBL" id="VDUW01000005">
    <property type="protein sequence ID" value="TXL64505.1"/>
    <property type="molecule type" value="Genomic_DNA"/>
</dbReference>